<evidence type="ECO:0000256" key="4">
    <source>
        <dbReference type="ARBA" id="ARBA00022801"/>
    </source>
</evidence>
<proteinExistence type="inferred from homology"/>
<evidence type="ECO:0000256" key="2">
    <source>
        <dbReference type="ARBA" id="ARBA00006859"/>
    </source>
</evidence>
<dbReference type="GO" id="GO:0098554">
    <property type="term" value="C:cytoplasmic side of endoplasmic reticulum membrane"/>
    <property type="evidence" value="ECO:0007669"/>
    <property type="project" value="TreeGrafter"/>
</dbReference>
<dbReference type="GO" id="GO:0098553">
    <property type="term" value="C:lumenal side of endoplasmic reticulum membrane"/>
    <property type="evidence" value="ECO:0007669"/>
    <property type="project" value="TreeGrafter"/>
</dbReference>
<evidence type="ECO:0000256" key="1">
    <source>
        <dbReference type="ARBA" id="ARBA00004477"/>
    </source>
</evidence>
<keyword evidence="7 8" id="KW-0472">Membrane</keyword>
<comment type="subcellular location">
    <subcellularLocation>
        <location evidence="1">Endoplasmic reticulum membrane</location>
        <topology evidence="1">Multi-pass membrane protein</topology>
    </subcellularLocation>
</comment>
<dbReference type="GO" id="GO:0033619">
    <property type="term" value="P:membrane protein proteolysis"/>
    <property type="evidence" value="ECO:0007669"/>
    <property type="project" value="TreeGrafter"/>
</dbReference>
<dbReference type="Proteomes" id="UP000711488">
    <property type="component" value="Unassembled WGS sequence"/>
</dbReference>
<dbReference type="PANTHER" id="PTHR12174">
    <property type="entry name" value="SIGNAL PEPTIDE PEPTIDASE"/>
    <property type="match status" value="1"/>
</dbReference>
<dbReference type="InterPro" id="IPR007369">
    <property type="entry name" value="Peptidase_A22B_SPP"/>
</dbReference>
<evidence type="ECO:0000256" key="8">
    <source>
        <dbReference type="SAM" id="Phobius"/>
    </source>
</evidence>
<feature type="transmembrane region" description="Helical" evidence="8">
    <location>
        <begin position="12"/>
        <end position="30"/>
    </location>
</feature>
<sequence length="211" mass="23721">MDTVTSKDAAMFPIIASCALFGLYLIFMIFSKEYINLLLSSYFFFLGIYAMTQVFSPFVTSLVPSIVPFHTYTLVMTCTSPPSKKQDKTEGQEKLLNLAFSTHDCVCVALCSLIGLWYIIKKVRDTAFFSKGNSCYLELDYNCYWYIIKKHWVANNLLGLAFAVNGIELLSLNSVTTGALLLAGLFVYDIFWVFGTNVMVTVARSFEAPIK</sequence>
<reference evidence="9" key="2">
    <citation type="journal article" date="2018" name="Environ. Sci. Technol.">
        <title>The Toxicogenome of Hyalella azteca: A Model for Sediment Ecotoxicology and Evolutionary Toxicology.</title>
        <authorList>
            <person name="Poynton H.C."/>
            <person name="Hasenbein S."/>
            <person name="Benoit J.B."/>
            <person name="Sepulveda M.S."/>
            <person name="Poelchau M.F."/>
            <person name="Hughes D.S.T."/>
            <person name="Murali S.C."/>
            <person name="Chen S."/>
            <person name="Glastad K.M."/>
            <person name="Goodisman M.A.D."/>
            <person name="Werren J.H."/>
            <person name="Vineis J.H."/>
            <person name="Bowen J.L."/>
            <person name="Friedrich M."/>
            <person name="Jones J."/>
            <person name="Robertson H.M."/>
            <person name="Feyereisen R."/>
            <person name="Mechler-Hickson A."/>
            <person name="Mathers N."/>
            <person name="Lee C.E."/>
            <person name="Colbourne J.K."/>
            <person name="Biales A."/>
            <person name="Johnston J.S."/>
            <person name="Wellborn G.A."/>
            <person name="Rosendale A.J."/>
            <person name="Cridge A.G."/>
            <person name="Munoz-Torres M.C."/>
            <person name="Bain P.A."/>
            <person name="Manny A.R."/>
            <person name="Major K.M."/>
            <person name="Lambert F.N."/>
            <person name="Vulpe C.D."/>
            <person name="Tuck P."/>
            <person name="Blalock B.J."/>
            <person name="Lin Y.Y."/>
            <person name="Smith M.E."/>
            <person name="Ochoa-Acuna H."/>
            <person name="Chen M.M."/>
            <person name="Childers C.P."/>
            <person name="Qu J."/>
            <person name="Dugan S."/>
            <person name="Lee S.L."/>
            <person name="Chao H."/>
            <person name="Dinh H."/>
            <person name="Han Y."/>
            <person name="Doddapaneni H."/>
            <person name="Worley K.C."/>
            <person name="Muzny D.M."/>
            <person name="Gibbs R.A."/>
            <person name="Richards S."/>
        </authorList>
    </citation>
    <scope>NUCLEOTIDE SEQUENCE</scope>
    <source>
        <strain evidence="9">HAZT.00-mixed</strain>
        <tissue evidence="9">Whole organism</tissue>
    </source>
</reference>
<evidence type="ECO:0000313" key="9">
    <source>
        <dbReference type="EMBL" id="KAA0202329.1"/>
    </source>
</evidence>
<dbReference type="OrthoDB" id="29661at2759"/>
<keyword evidence="5" id="KW-0256">Endoplasmic reticulum</keyword>
<accession>A0A6A0HA04</accession>
<evidence type="ECO:0000256" key="3">
    <source>
        <dbReference type="ARBA" id="ARBA00022692"/>
    </source>
</evidence>
<feature type="transmembrane region" description="Helical" evidence="8">
    <location>
        <begin position="42"/>
        <end position="67"/>
    </location>
</feature>
<feature type="transmembrane region" description="Helical" evidence="8">
    <location>
        <begin position="98"/>
        <end position="120"/>
    </location>
</feature>
<dbReference type="EMBL" id="JQDR03003834">
    <property type="protein sequence ID" value="KAA0202329.1"/>
    <property type="molecule type" value="Genomic_DNA"/>
</dbReference>
<gene>
    <name evidence="9" type="ORF">HAZT_HAZT001573</name>
</gene>
<dbReference type="AlphaFoldDB" id="A0A6A0HA04"/>
<evidence type="ECO:0000256" key="5">
    <source>
        <dbReference type="ARBA" id="ARBA00022824"/>
    </source>
</evidence>
<evidence type="ECO:0000256" key="6">
    <source>
        <dbReference type="ARBA" id="ARBA00022989"/>
    </source>
</evidence>
<comment type="similarity">
    <text evidence="2">Belongs to the peptidase A22B family.</text>
</comment>
<comment type="caution">
    <text evidence="9">The sequence shown here is derived from an EMBL/GenBank/DDBJ whole genome shotgun (WGS) entry which is preliminary data.</text>
</comment>
<dbReference type="Pfam" id="PF04258">
    <property type="entry name" value="Peptidase_A22B"/>
    <property type="match status" value="2"/>
</dbReference>
<evidence type="ECO:0000256" key="7">
    <source>
        <dbReference type="ARBA" id="ARBA00023136"/>
    </source>
</evidence>
<keyword evidence="3 8" id="KW-0812">Transmembrane</keyword>
<reference evidence="9" key="1">
    <citation type="submission" date="2014-08" db="EMBL/GenBank/DDBJ databases">
        <authorList>
            <person name="Murali S."/>
            <person name="Richards S."/>
            <person name="Bandaranaike D."/>
            <person name="Bellair M."/>
            <person name="Blankenburg K."/>
            <person name="Chao H."/>
            <person name="Dinh H."/>
            <person name="Doddapaneni H."/>
            <person name="Dugan-Rocha S."/>
            <person name="Elkadiri S."/>
            <person name="Gnanaolivu R."/>
            <person name="Hughes D."/>
            <person name="Lee S."/>
            <person name="Li M."/>
            <person name="Ming W."/>
            <person name="Munidasa M."/>
            <person name="Muniz J."/>
            <person name="Nguyen L."/>
            <person name="Osuji N."/>
            <person name="Pu L.-L."/>
            <person name="Puazo M."/>
            <person name="Skinner E."/>
            <person name="Qu C."/>
            <person name="Quiroz J."/>
            <person name="Raj R."/>
            <person name="Weissenberger G."/>
            <person name="Xin Y."/>
            <person name="Zou X."/>
            <person name="Han Y."/>
            <person name="Worley K."/>
            <person name="Muzny D."/>
            <person name="Gibbs R."/>
        </authorList>
    </citation>
    <scope>NUCLEOTIDE SEQUENCE</scope>
    <source>
        <strain evidence="9">HAZT.00-mixed</strain>
        <tissue evidence="9">Whole organism</tissue>
    </source>
</reference>
<dbReference type="GO" id="GO:0006465">
    <property type="term" value="P:signal peptide processing"/>
    <property type="evidence" value="ECO:0007669"/>
    <property type="project" value="TreeGrafter"/>
</dbReference>
<feature type="transmembrane region" description="Helical" evidence="8">
    <location>
        <begin position="152"/>
        <end position="172"/>
    </location>
</feature>
<protein>
    <submittedName>
        <fullName evidence="9">Uncharacterized protein</fullName>
    </submittedName>
</protein>
<keyword evidence="4" id="KW-0378">Hydrolase</keyword>
<keyword evidence="6 8" id="KW-1133">Transmembrane helix</keyword>
<dbReference type="GO" id="GO:0042500">
    <property type="term" value="F:aspartic endopeptidase activity, intramembrane cleaving"/>
    <property type="evidence" value="ECO:0007669"/>
    <property type="project" value="InterPro"/>
</dbReference>
<feature type="non-terminal residue" evidence="9">
    <location>
        <position position="211"/>
    </location>
</feature>
<organism evidence="9">
    <name type="scientific">Hyalella azteca</name>
    <name type="common">Amphipod</name>
    <dbReference type="NCBI Taxonomy" id="294128"/>
    <lineage>
        <taxon>Eukaryota</taxon>
        <taxon>Metazoa</taxon>
        <taxon>Ecdysozoa</taxon>
        <taxon>Arthropoda</taxon>
        <taxon>Crustacea</taxon>
        <taxon>Multicrustacea</taxon>
        <taxon>Malacostraca</taxon>
        <taxon>Eumalacostraca</taxon>
        <taxon>Peracarida</taxon>
        <taxon>Amphipoda</taxon>
        <taxon>Senticaudata</taxon>
        <taxon>Talitrida</taxon>
        <taxon>Talitroidea</taxon>
        <taxon>Hyalellidae</taxon>
        <taxon>Hyalella</taxon>
    </lineage>
</organism>
<reference evidence="9" key="3">
    <citation type="submission" date="2019-06" db="EMBL/GenBank/DDBJ databases">
        <authorList>
            <person name="Poynton C."/>
            <person name="Hasenbein S."/>
            <person name="Benoit J.B."/>
            <person name="Sepulveda M.S."/>
            <person name="Poelchau M.F."/>
            <person name="Murali S.C."/>
            <person name="Chen S."/>
            <person name="Glastad K.M."/>
            <person name="Werren J.H."/>
            <person name="Vineis J.H."/>
            <person name="Bowen J.L."/>
            <person name="Friedrich M."/>
            <person name="Jones J."/>
            <person name="Robertson H.M."/>
            <person name="Feyereisen R."/>
            <person name="Mechler-Hickson A."/>
            <person name="Mathers N."/>
            <person name="Lee C.E."/>
            <person name="Colbourne J.K."/>
            <person name="Biales A."/>
            <person name="Johnston J.S."/>
            <person name="Wellborn G.A."/>
            <person name="Rosendale A.J."/>
            <person name="Cridge A.G."/>
            <person name="Munoz-Torres M.C."/>
            <person name="Bain P.A."/>
            <person name="Manny A.R."/>
            <person name="Major K.M."/>
            <person name="Lambert F.N."/>
            <person name="Vulpe C.D."/>
            <person name="Tuck P."/>
            <person name="Blalock B.J."/>
            <person name="Lin Y.-Y."/>
            <person name="Smith M.E."/>
            <person name="Ochoa-Acuna H."/>
            <person name="Chen M.-J.M."/>
            <person name="Childers C.P."/>
            <person name="Qu J."/>
            <person name="Dugan S."/>
            <person name="Lee S.L."/>
            <person name="Chao H."/>
            <person name="Dinh H."/>
            <person name="Han Y."/>
            <person name="Doddapaneni H."/>
            <person name="Worley K.C."/>
            <person name="Muzny D.M."/>
            <person name="Gibbs R.A."/>
            <person name="Richards S."/>
        </authorList>
    </citation>
    <scope>NUCLEOTIDE SEQUENCE</scope>
    <source>
        <strain evidence="9">HAZT.00-mixed</strain>
        <tissue evidence="9">Whole organism</tissue>
    </source>
</reference>
<dbReference type="SMART" id="SM00730">
    <property type="entry name" value="PSN"/>
    <property type="match status" value="1"/>
</dbReference>
<feature type="transmembrane region" description="Helical" evidence="8">
    <location>
        <begin position="178"/>
        <end position="203"/>
    </location>
</feature>
<dbReference type="InterPro" id="IPR006639">
    <property type="entry name" value="Preselin/SPP"/>
</dbReference>
<name>A0A6A0HA04_HYAAZ</name>
<dbReference type="PANTHER" id="PTHR12174:SF23">
    <property type="entry name" value="MINOR HISTOCOMPATIBILITY ANTIGEN H13"/>
    <property type="match status" value="1"/>
</dbReference>